<dbReference type="GO" id="GO:0005737">
    <property type="term" value="C:cytoplasm"/>
    <property type="evidence" value="ECO:0007669"/>
    <property type="project" value="TreeGrafter"/>
</dbReference>
<accession>A0A2P6NL60</accession>
<dbReference type="STRING" id="1890364.A0A2P6NL60"/>
<dbReference type="OrthoDB" id="193499at2759"/>
<dbReference type="GO" id="GO:0003755">
    <property type="term" value="F:peptidyl-prolyl cis-trans isomerase activity"/>
    <property type="evidence" value="ECO:0007669"/>
    <property type="project" value="UniProtKB-UniRule"/>
</dbReference>
<reference evidence="6 7" key="1">
    <citation type="journal article" date="2018" name="Genome Biol. Evol.">
        <title>Multiple Roots of Fruiting Body Formation in Amoebozoa.</title>
        <authorList>
            <person name="Hillmann F."/>
            <person name="Forbes G."/>
            <person name="Novohradska S."/>
            <person name="Ferling I."/>
            <person name="Riege K."/>
            <person name="Groth M."/>
            <person name="Westermann M."/>
            <person name="Marz M."/>
            <person name="Spaller T."/>
            <person name="Winckler T."/>
            <person name="Schaap P."/>
            <person name="Glockner G."/>
        </authorList>
    </citation>
    <scope>NUCLEOTIDE SEQUENCE [LARGE SCALE GENOMIC DNA]</scope>
    <source>
        <strain evidence="6 7">Jena</strain>
    </source>
</reference>
<comment type="catalytic activity">
    <reaction evidence="1 4">
        <text>[protein]-peptidylproline (omega=180) = [protein]-peptidylproline (omega=0)</text>
        <dbReference type="Rhea" id="RHEA:16237"/>
        <dbReference type="Rhea" id="RHEA-COMP:10747"/>
        <dbReference type="Rhea" id="RHEA-COMP:10748"/>
        <dbReference type="ChEBI" id="CHEBI:83833"/>
        <dbReference type="ChEBI" id="CHEBI:83834"/>
        <dbReference type="EC" id="5.2.1.8"/>
    </reaction>
</comment>
<dbReference type="Pfam" id="PF00160">
    <property type="entry name" value="Pro_isomerase"/>
    <property type="match status" value="1"/>
</dbReference>
<evidence type="ECO:0000313" key="7">
    <source>
        <dbReference type="Proteomes" id="UP000241769"/>
    </source>
</evidence>
<evidence type="ECO:0000256" key="3">
    <source>
        <dbReference type="ARBA" id="ARBA00023235"/>
    </source>
</evidence>
<dbReference type="AlphaFoldDB" id="A0A2P6NL60"/>
<dbReference type="PANTHER" id="PTHR11071:SF561">
    <property type="entry name" value="PEPTIDYL-PROLYL CIS-TRANS ISOMERASE D-RELATED"/>
    <property type="match status" value="1"/>
</dbReference>
<dbReference type="InterPro" id="IPR002130">
    <property type="entry name" value="Cyclophilin-type_PPIase_dom"/>
</dbReference>
<dbReference type="EMBL" id="MDYQ01000058">
    <property type="protein sequence ID" value="PRP84694.1"/>
    <property type="molecule type" value="Genomic_DNA"/>
</dbReference>
<dbReference type="PIRSF" id="PIRSF001467">
    <property type="entry name" value="Peptidylpro_ismrse"/>
    <property type="match status" value="1"/>
</dbReference>
<evidence type="ECO:0000256" key="4">
    <source>
        <dbReference type="RuleBase" id="RU363019"/>
    </source>
</evidence>
<dbReference type="PANTHER" id="PTHR11071">
    <property type="entry name" value="PEPTIDYL-PROLYL CIS-TRANS ISOMERASE"/>
    <property type="match status" value="1"/>
</dbReference>
<dbReference type="SUPFAM" id="SSF50891">
    <property type="entry name" value="Cyclophilin-like"/>
    <property type="match status" value="1"/>
</dbReference>
<dbReference type="PROSITE" id="PS50072">
    <property type="entry name" value="CSA_PPIASE_2"/>
    <property type="match status" value="1"/>
</dbReference>
<comment type="similarity">
    <text evidence="4">Belongs to the cyclophilin-type PPIase family.</text>
</comment>
<keyword evidence="3 4" id="KW-0413">Isomerase</keyword>
<dbReference type="GO" id="GO:0016018">
    <property type="term" value="F:cyclosporin A binding"/>
    <property type="evidence" value="ECO:0007669"/>
    <property type="project" value="TreeGrafter"/>
</dbReference>
<evidence type="ECO:0000259" key="5">
    <source>
        <dbReference type="PROSITE" id="PS50072"/>
    </source>
</evidence>
<dbReference type="InterPro" id="IPR024936">
    <property type="entry name" value="Cyclophilin-type_PPIase"/>
</dbReference>
<comment type="function">
    <text evidence="4">PPIases accelerate the folding of proteins. It catalyzes the cis-trans isomerization of proline imidic peptide bonds in oligopeptides.</text>
</comment>
<dbReference type="CDD" id="cd01926">
    <property type="entry name" value="cyclophilin_ABH_like"/>
    <property type="match status" value="1"/>
</dbReference>
<dbReference type="FunFam" id="2.40.100.10:FF:000025">
    <property type="entry name" value="Peptidyl-prolyl cis-trans isomerase CYP19-2"/>
    <property type="match status" value="1"/>
</dbReference>
<dbReference type="Proteomes" id="UP000241769">
    <property type="component" value="Unassembled WGS sequence"/>
</dbReference>
<gene>
    <name evidence="6" type="ORF">PROFUN_07944</name>
</gene>
<dbReference type="GO" id="GO:0006457">
    <property type="term" value="P:protein folding"/>
    <property type="evidence" value="ECO:0007669"/>
    <property type="project" value="TreeGrafter"/>
</dbReference>
<proteinExistence type="inferred from homology"/>
<name>A0A2P6NL60_9EUKA</name>
<sequence>MASDPNNPIVFFDISMGGHYVGRVKMELFHNVVPKTAENFRQFCTGEYRRNNQPLGYKNCTFHRVIKDFMVQSGDFIRGDGTGKMSIYGTAFEDEGFKLKHTSPGLLSMANSGANSNGCQFFITCGAAEWLDNKHVVFGQVIDGMKVVRMIENVPVDSGSRPNMPCVITECGQM</sequence>
<protein>
    <recommendedName>
        <fullName evidence="4">Peptidyl-prolyl cis-trans isomerase</fullName>
        <shortName evidence="4">PPIase</shortName>
        <ecNumber evidence="4">5.2.1.8</ecNumber>
    </recommendedName>
</protein>
<dbReference type="InterPro" id="IPR029000">
    <property type="entry name" value="Cyclophilin-like_dom_sf"/>
</dbReference>
<evidence type="ECO:0000256" key="2">
    <source>
        <dbReference type="ARBA" id="ARBA00023110"/>
    </source>
</evidence>
<organism evidence="6 7">
    <name type="scientific">Planoprotostelium fungivorum</name>
    <dbReference type="NCBI Taxonomy" id="1890364"/>
    <lineage>
        <taxon>Eukaryota</taxon>
        <taxon>Amoebozoa</taxon>
        <taxon>Evosea</taxon>
        <taxon>Variosea</taxon>
        <taxon>Cavosteliida</taxon>
        <taxon>Cavosteliaceae</taxon>
        <taxon>Planoprotostelium</taxon>
    </lineage>
</organism>
<feature type="domain" description="PPIase cyclophilin-type" evidence="5">
    <location>
        <begin position="11"/>
        <end position="173"/>
    </location>
</feature>
<dbReference type="FunCoup" id="A0A2P6NL60">
    <property type="interactions" value="668"/>
</dbReference>
<dbReference type="InParanoid" id="A0A2P6NL60"/>
<dbReference type="PRINTS" id="PR00153">
    <property type="entry name" value="CSAPPISMRASE"/>
</dbReference>
<evidence type="ECO:0000313" key="6">
    <source>
        <dbReference type="EMBL" id="PRP84694.1"/>
    </source>
</evidence>
<dbReference type="EC" id="5.2.1.8" evidence="4"/>
<evidence type="ECO:0000256" key="1">
    <source>
        <dbReference type="ARBA" id="ARBA00000971"/>
    </source>
</evidence>
<dbReference type="Gene3D" id="2.40.100.10">
    <property type="entry name" value="Cyclophilin-like"/>
    <property type="match status" value="1"/>
</dbReference>
<keyword evidence="7" id="KW-1185">Reference proteome</keyword>
<keyword evidence="2 4" id="KW-0697">Rotamase</keyword>
<comment type="caution">
    <text evidence="6">The sequence shown here is derived from an EMBL/GenBank/DDBJ whole genome shotgun (WGS) entry which is preliminary data.</text>
</comment>